<name>A0ACC2VDC3_9TREE</name>
<gene>
    <name evidence="1" type="ORF">QFC21_005129</name>
</gene>
<comment type="caution">
    <text evidence="1">The sequence shown here is derived from an EMBL/GenBank/DDBJ whole genome shotgun (WGS) entry which is preliminary data.</text>
</comment>
<reference evidence="1" key="1">
    <citation type="submission" date="2023-04" db="EMBL/GenBank/DDBJ databases">
        <title>Draft Genome sequencing of Naganishia species isolated from polar environments using Oxford Nanopore Technology.</title>
        <authorList>
            <person name="Leo P."/>
            <person name="Venkateswaran K."/>
        </authorList>
    </citation>
    <scope>NUCLEOTIDE SEQUENCE</scope>
    <source>
        <strain evidence="1">MNA-CCFEE 5423</strain>
    </source>
</reference>
<keyword evidence="2" id="KW-1185">Reference proteome</keyword>
<evidence type="ECO:0000313" key="1">
    <source>
        <dbReference type="EMBL" id="KAJ9096856.1"/>
    </source>
</evidence>
<proteinExistence type="predicted"/>
<sequence length="189" mass="20993">MEPVLDLRRHVSLGFANRVNARGSHQSHKVESVQPTINVLEIFSVPMVSVPVEERLALRLTDPRLATRLLVPAGFANRVNARGSHQSHKVESVQPTINVLEIFSVPMVSVPVEERLALRLTDPRLATRPLVPAVFVVKIRAPQSQLDNLAKLVQQTTFASAKKPLVRPQFTVLAMIRLLCRAVDPLRTA</sequence>
<dbReference type="EMBL" id="JASBWT010000018">
    <property type="protein sequence ID" value="KAJ9096856.1"/>
    <property type="molecule type" value="Genomic_DNA"/>
</dbReference>
<accession>A0ACC2VDC3</accession>
<dbReference type="Proteomes" id="UP001227268">
    <property type="component" value="Unassembled WGS sequence"/>
</dbReference>
<protein>
    <submittedName>
        <fullName evidence="1">Uncharacterized protein</fullName>
    </submittedName>
</protein>
<organism evidence="1 2">
    <name type="scientific">Naganishia friedmannii</name>
    <dbReference type="NCBI Taxonomy" id="89922"/>
    <lineage>
        <taxon>Eukaryota</taxon>
        <taxon>Fungi</taxon>
        <taxon>Dikarya</taxon>
        <taxon>Basidiomycota</taxon>
        <taxon>Agaricomycotina</taxon>
        <taxon>Tremellomycetes</taxon>
        <taxon>Filobasidiales</taxon>
        <taxon>Filobasidiaceae</taxon>
        <taxon>Naganishia</taxon>
    </lineage>
</organism>
<evidence type="ECO:0000313" key="2">
    <source>
        <dbReference type="Proteomes" id="UP001227268"/>
    </source>
</evidence>